<evidence type="ECO:0000313" key="3">
    <source>
        <dbReference type="Proteomes" id="UP000297595"/>
    </source>
</evidence>
<comment type="caution">
    <text evidence="2">The sequence shown here is derived from an EMBL/GenBank/DDBJ whole genome shotgun (WGS) entry which is preliminary data.</text>
</comment>
<dbReference type="SUPFAM" id="SSF56112">
    <property type="entry name" value="Protein kinase-like (PK-like)"/>
    <property type="match status" value="1"/>
</dbReference>
<evidence type="ECO:0000256" key="1">
    <source>
        <dbReference type="SAM" id="MobiDB-lite"/>
    </source>
</evidence>
<dbReference type="Gene3D" id="3.90.1200.10">
    <property type="match status" value="1"/>
</dbReference>
<dbReference type="InterPro" id="IPR051678">
    <property type="entry name" value="AGP_Transferase"/>
</dbReference>
<dbReference type="AlphaFoldDB" id="A0A8H2E0D9"/>
<dbReference type="Proteomes" id="UP000297595">
    <property type="component" value="Unassembled WGS sequence"/>
</dbReference>
<dbReference type="InterPro" id="IPR011009">
    <property type="entry name" value="Kinase-like_dom_sf"/>
</dbReference>
<dbReference type="EMBL" id="SOZJ01000003">
    <property type="protein sequence ID" value="TGJ70087.1"/>
    <property type="molecule type" value="Genomic_DNA"/>
</dbReference>
<proteinExistence type="predicted"/>
<dbReference type="Pfam" id="PF01633">
    <property type="entry name" value="Choline_kinase"/>
    <property type="match status" value="1"/>
</dbReference>
<organism evidence="2 3">
    <name type="scientific">Orbilia oligospora</name>
    <name type="common">Nematode-trapping fungus</name>
    <name type="synonym">Arthrobotrys oligospora</name>
    <dbReference type="NCBI Taxonomy" id="2813651"/>
    <lineage>
        <taxon>Eukaryota</taxon>
        <taxon>Fungi</taxon>
        <taxon>Dikarya</taxon>
        <taxon>Ascomycota</taxon>
        <taxon>Pezizomycotina</taxon>
        <taxon>Orbiliomycetes</taxon>
        <taxon>Orbiliales</taxon>
        <taxon>Orbiliaceae</taxon>
        <taxon>Orbilia</taxon>
    </lineage>
</organism>
<evidence type="ECO:0000313" key="2">
    <source>
        <dbReference type="EMBL" id="TGJ70087.1"/>
    </source>
</evidence>
<dbReference type="PANTHER" id="PTHR21310">
    <property type="entry name" value="AMINOGLYCOSIDE PHOSPHOTRANSFERASE-RELATED-RELATED"/>
    <property type="match status" value="1"/>
</dbReference>
<accession>A0A8H2E0D9</accession>
<reference evidence="2 3" key="1">
    <citation type="submission" date="2019-03" db="EMBL/GenBank/DDBJ databases">
        <title>Nematode-trapping fungi genome.</title>
        <authorList>
            <person name="Vidal-Diez De Ulzurrun G."/>
        </authorList>
    </citation>
    <scope>NUCLEOTIDE SEQUENCE [LARGE SCALE GENOMIC DNA]</scope>
    <source>
        <strain evidence="2 3">TWF154</strain>
    </source>
</reference>
<dbReference type="PANTHER" id="PTHR21310:SF39">
    <property type="entry name" value="AMINOGLYCOSIDE PHOSPHOTRANSFERASE DOMAIN-CONTAINING PROTEIN"/>
    <property type="match status" value="1"/>
</dbReference>
<feature type="region of interest" description="Disordered" evidence="1">
    <location>
        <begin position="274"/>
        <end position="293"/>
    </location>
</feature>
<name>A0A8H2E0D9_ORBOL</name>
<gene>
    <name evidence="2" type="ORF">EYR41_006079</name>
</gene>
<protein>
    <recommendedName>
        <fullName evidence="4">Aminoglycoside phosphotransferase domain-containing protein</fullName>
    </recommendedName>
</protein>
<evidence type="ECO:0008006" key="4">
    <source>
        <dbReference type="Google" id="ProtNLM"/>
    </source>
</evidence>
<sequence length="293" mass="33724">MALHEILTDAELAQLCHNENRDLINPRIVKISNEAVIKFGQIRPEEAENLRIARAILDPTIIRVPEFYRFFIQRSESYLVMEYIEGRIPSESEYHVLAEQMNNVLRYFRSLFSLNGRPGSLDGGISRGHFWKSDYPNFQTAEQLENWINKRVPISFKISFQNCDLVFSHLDLAPRNIIKKDDGTLYLVDWEAAGYYPKCFELAAIQMTNKYTTNFESILLEMIRKDLGARESTNAHCVMEAWYKSDCTFFKPTPISNRPQQLDIKAFITRYGTESSKSLGPAPPVPSGISCVH</sequence>